<evidence type="ECO:0000256" key="4">
    <source>
        <dbReference type="SAM" id="SignalP"/>
    </source>
</evidence>
<organism evidence="5 6">
    <name type="scientific">Alkalispirillum mobile</name>
    <dbReference type="NCBI Taxonomy" id="85925"/>
    <lineage>
        <taxon>Bacteria</taxon>
        <taxon>Pseudomonadati</taxon>
        <taxon>Pseudomonadota</taxon>
        <taxon>Gammaproteobacteria</taxon>
        <taxon>Chromatiales</taxon>
        <taxon>Ectothiorhodospiraceae</taxon>
        <taxon>Alkalispirillum</taxon>
    </lineage>
</organism>
<dbReference type="EMBL" id="RCDA01000001">
    <property type="protein sequence ID" value="RLK51452.1"/>
    <property type="molecule type" value="Genomic_DNA"/>
</dbReference>
<dbReference type="RefSeq" id="WP_121441864.1">
    <property type="nucleotide sequence ID" value="NZ_RCDA01000001.1"/>
</dbReference>
<dbReference type="PANTHER" id="PTHR30035:SF3">
    <property type="entry name" value="INTERMEMBRANE PHOSPHOLIPID TRANSPORT SYSTEM LIPOPROTEIN MLAA"/>
    <property type="match status" value="1"/>
</dbReference>
<dbReference type="AlphaFoldDB" id="A0A498C6U3"/>
<dbReference type="Pfam" id="PF04333">
    <property type="entry name" value="MlaA"/>
    <property type="match status" value="1"/>
</dbReference>
<evidence type="ECO:0000313" key="6">
    <source>
        <dbReference type="Proteomes" id="UP000275461"/>
    </source>
</evidence>
<keyword evidence="2 4" id="KW-0732">Signal</keyword>
<gene>
    <name evidence="5" type="ORF">DFR31_1393</name>
</gene>
<evidence type="ECO:0000256" key="1">
    <source>
        <dbReference type="ARBA" id="ARBA00010634"/>
    </source>
</evidence>
<name>A0A498C6U3_9GAMM</name>
<dbReference type="GO" id="GO:0016020">
    <property type="term" value="C:membrane"/>
    <property type="evidence" value="ECO:0007669"/>
    <property type="project" value="InterPro"/>
</dbReference>
<dbReference type="InterPro" id="IPR007428">
    <property type="entry name" value="MlaA"/>
</dbReference>
<dbReference type="PRINTS" id="PR01805">
    <property type="entry name" value="VACJLIPOPROT"/>
</dbReference>
<proteinExistence type="inferred from homology"/>
<protein>
    <submittedName>
        <fullName evidence="5">Phospholipid-binding lipoprotein MlaA</fullName>
    </submittedName>
</protein>
<evidence type="ECO:0000313" key="5">
    <source>
        <dbReference type="EMBL" id="RLK51452.1"/>
    </source>
</evidence>
<keyword evidence="6" id="KW-1185">Reference proteome</keyword>
<evidence type="ECO:0000256" key="2">
    <source>
        <dbReference type="ARBA" id="ARBA00022729"/>
    </source>
</evidence>
<comment type="similarity">
    <text evidence="1">Belongs to the MlaA family.</text>
</comment>
<feature type="compositionally biased region" description="Acidic residues" evidence="3">
    <location>
        <begin position="266"/>
        <end position="295"/>
    </location>
</feature>
<evidence type="ECO:0000256" key="3">
    <source>
        <dbReference type="SAM" id="MobiDB-lite"/>
    </source>
</evidence>
<keyword evidence="5" id="KW-0449">Lipoprotein</keyword>
<reference evidence="5 6" key="1">
    <citation type="submission" date="2018-10" db="EMBL/GenBank/DDBJ databases">
        <title>Genomic Encyclopedia of Type Strains, Phase IV (KMG-IV): sequencing the most valuable type-strain genomes for metagenomic binning, comparative biology and taxonomic classification.</title>
        <authorList>
            <person name="Goeker M."/>
        </authorList>
    </citation>
    <scope>NUCLEOTIDE SEQUENCE [LARGE SCALE GENOMIC DNA]</scope>
    <source>
        <strain evidence="5 6">DSM 12769</strain>
    </source>
</reference>
<dbReference type="PROSITE" id="PS51257">
    <property type="entry name" value="PROKAR_LIPOPROTEIN"/>
    <property type="match status" value="1"/>
</dbReference>
<feature type="region of interest" description="Disordered" evidence="3">
    <location>
        <begin position="261"/>
        <end position="295"/>
    </location>
</feature>
<dbReference type="GO" id="GO:0120010">
    <property type="term" value="P:intermembrane phospholipid transfer"/>
    <property type="evidence" value="ECO:0007669"/>
    <property type="project" value="TreeGrafter"/>
</dbReference>
<feature type="chain" id="PRO_5019823818" evidence="4">
    <location>
        <begin position="22"/>
        <end position="295"/>
    </location>
</feature>
<dbReference type="Proteomes" id="UP000275461">
    <property type="component" value="Unassembled WGS sequence"/>
</dbReference>
<accession>A0A498C6U3</accession>
<feature type="signal peptide" evidence="4">
    <location>
        <begin position="1"/>
        <end position="21"/>
    </location>
</feature>
<dbReference type="OrthoDB" id="9785326at2"/>
<dbReference type="PANTHER" id="PTHR30035">
    <property type="entry name" value="LIPOPROTEIN VACJ-RELATED"/>
    <property type="match status" value="1"/>
</dbReference>
<sequence>MRLPCRLLPLLATLLLISACASNGNGPEPEAGTSNPTGEGGDATLADEAWDEDWDDWDDDPGTADPLERYNRAVFTFNEFFDRTVARPVATGYVQTVPEPGRNRVTNFFANLREPVNVVNHSLQGDAGAATEGTLRFLFNSTFGLLGLFDVAGAMGLERQRTDFGLTLGTWGVDTGPYLVLPFLGPSNVRDASGLGVQFVTREYTGPLHWTDQERDVRWSLAALNVVDIRARLLPATRIMEESGADPYVFMRESYLQQRARRLAGPDDDGWGDEWDDEWDDGDDGWDDEWEEDPD</sequence>
<comment type="caution">
    <text evidence="5">The sequence shown here is derived from an EMBL/GenBank/DDBJ whole genome shotgun (WGS) entry which is preliminary data.</text>
</comment>